<feature type="domain" description="Beta-lactamase hydrolase-like protein phosphatase-like" evidence="1">
    <location>
        <begin position="7"/>
        <end position="113"/>
    </location>
</feature>
<dbReference type="Pfam" id="PF04273">
    <property type="entry name" value="BLH_phosphatase"/>
    <property type="match status" value="1"/>
</dbReference>
<name>A0ABR4TKQ3_9PROT</name>
<protein>
    <submittedName>
        <fullName evidence="2">Sulfide:quinone oxidoreductase</fullName>
    </submittedName>
</protein>
<reference evidence="2 3" key="1">
    <citation type="submission" date="2013-07" db="EMBL/GenBank/DDBJ databases">
        <title>Thalassospira permensis NBRC 106175 Genome Sequencing.</title>
        <authorList>
            <person name="Lai Q."/>
            <person name="Shao Z."/>
        </authorList>
    </citation>
    <scope>NUCLEOTIDE SEQUENCE [LARGE SCALE GENOMIC DNA]</scope>
    <source>
        <strain evidence="2 3">NBRC 106175</strain>
    </source>
</reference>
<organism evidence="2 3">
    <name type="scientific">Thalassospira permensis NBRC 106175</name>
    <dbReference type="NCBI Taxonomy" id="1353532"/>
    <lineage>
        <taxon>Bacteria</taxon>
        <taxon>Pseudomonadati</taxon>
        <taxon>Pseudomonadota</taxon>
        <taxon>Alphaproteobacteria</taxon>
        <taxon>Rhodospirillales</taxon>
        <taxon>Thalassospiraceae</taxon>
        <taxon>Thalassospira</taxon>
    </lineage>
</organism>
<sequence length="142" mass="15194">MDARTMKRLNDDLTVSPQMPIEALDHIAQAGFKTIICNRPDNEDPGQPPFSAVKARAEELGLTAVFQPVMSGNVQDGDADAFAKALNESPKPVFAYCRTGTRCAILWSLANAGKMPVEDIVKTAADAGYDMSGLAPRIAARS</sequence>
<dbReference type="SUPFAM" id="SSF52799">
    <property type="entry name" value="(Phosphotyrosine protein) phosphatases II"/>
    <property type="match status" value="1"/>
</dbReference>
<dbReference type="Gene3D" id="3.90.190.10">
    <property type="entry name" value="Protein tyrosine phosphatase superfamily"/>
    <property type="match status" value="1"/>
</dbReference>
<proteinExistence type="predicted"/>
<dbReference type="InterPro" id="IPR029021">
    <property type="entry name" value="Prot-tyrosine_phosphatase-like"/>
</dbReference>
<evidence type="ECO:0000313" key="2">
    <source>
        <dbReference type="EMBL" id="KEO53739.1"/>
    </source>
</evidence>
<dbReference type="Proteomes" id="UP000027463">
    <property type="component" value="Unassembled WGS sequence"/>
</dbReference>
<dbReference type="InterPro" id="IPR005939">
    <property type="entry name" value="BLH_phosphatase-like"/>
</dbReference>
<keyword evidence="3" id="KW-1185">Reference proteome</keyword>
<dbReference type="NCBIfam" id="TIGR01244">
    <property type="entry name" value="TIGR01244 family sulfur transferase"/>
    <property type="match status" value="1"/>
</dbReference>
<evidence type="ECO:0000313" key="3">
    <source>
        <dbReference type="Proteomes" id="UP000027463"/>
    </source>
</evidence>
<accession>A0ABR4TKQ3</accession>
<evidence type="ECO:0000259" key="1">
    <source>
        <dbReference type="Pfam" id="PF04273"/>
    </source>
</evidence>
<dbReference type="CDD" id="cd14503">
    <property type="entry name" value="PTP-bact"/>
    <property type="match status" value="1"/>
</dbReference>
<comment type="caution">
    <text evidence="2">The sequence shown here is derived from an EMBL/GenBank/DDBJ whole genome shotgun (WGS) entry which is preliminary data.</text>
</comment>
<gene>
    <name evidence="2" type="ORF">SMB34_06705</name>
</gene>
<dbReference type="EMBL" id="AUNC01000034">
    <property type="protein sequence ID" value="KEO53739.1"/>
    <property type="molecule type" value="Genomic_DNA"/>
</dbReference>